<sequence length="53" mass="6064">MVHSQNTGERFPEIKCIYLCILTTSLQGTYTPFLSRPISSFQRCHTLNDNCVV</sequence>
<protein>
    <submittedName>
        <fullName evidence="1">Uncharacterized protein</fullName>
    </submittedName>
</protein>
<dbReference type="Proteomes" id="UP001162483">
    <property type="component" value="Unassembled WGS sequence"/>
</dbReference>
<keyword evidence="2" id="KW-1185">Reference proteome</keyword>
<feature type="non-terminal residue" evidence="1">
    <location>
        <position position="53"/>
    </location>
</feature>
<reference evidence="1" key="1">
    <citation type="submission" date="2023-05" db="EMBL/GenBank/DDBJ databases">
        <authorList>
            <person name="Stuckert A."/>
        </authorList>
    </citation>
    <scope>NUCLEOTIDE SEQUENCE</scope>
</reference>
<name>A0ABN9GKG5_9NEOB</name>
<proteinExistence type="predicted"/>
<gene>
    <name evidence="1" type="ORF">SPARVUS_LOCUS14150623</name>
</gene>
<organism evidence="1 2">
    <name type="scientific">Staurois parvus</name>
    <dbReference type="NCBI Taxonomy" id="386267"/>
    <lineage>
        <taxon>Eukaryota</taxon>
        <taxon>Metazoa</taxon>
        <taxon>Chordata</taxon>
        <taxon>Craniata</taxon>
        <taxon>Vertebrata</taxon>
        <taxon>Euteleostomi</taxon>
        <taxon>Amphibia</taxon>
        <taxon>Batrachia</taxon>
        <taxon>Anura</taxon>
        <taxon>Neobatrachia</taxon>
        <taxon>Ranoidea</taxon>
        <taxon>Ranidae</taxon>
        <taxon>Staurois</taxon>
    </lineage>
</organism>
<evidence type="ECO:0000313" key="2">
    <source>
        <dbReference type="Proteomes" id="UP001162483"/>
    </source>
</evidence>
<evidence type="ECO:0000313" key="1">
    <source>
        <dbReference type="EMBL" id="CAI9608782.1"/>
    </source>
</evidence>
<accession>A0ABN9GKG5</accession>
<dbReference type="EMBL" id="CATNWA010018672">
    <property type="protein sequence ID" value="CAI9608782.1"/>
    <property type="molecule type" value="Genomic_DNA"/>
</dbReference>
<comment type="caution">
    <text evidence="1">The sequence shown here is derived from an EMBL/GenBank/DDBJ whole genome shotgun (WGS) entry which is preliminary data.</text>
</comment>